<organism evidence="2 3">
    <name type="scientific">Ornithinimicrobium avium</name>
    <dbReference type="NCBI Taxonomy" id="2283195"/>
    <lineage>
        <taxon>Bacteria</taxon>
        <taxon>Bacillati</taxon>
        <taxon>Actinomycetota</taxon>
        <taxon>Actinomycetes</taxon>
        <taxon>Micrococcales</taxon>
        <taxon>Ornithinimicrobiaceae</taxon>
        <taxon>Ornithinimicrobium</taxon>
    </lineage>
</organism>
<keyword evidence="1" id="KW-0812">Transmembrane</keyword>
<proteinExistence type="predicted"/>
<keyword evidence="1" id="KW-1133">Transmembrane helix</keyword>
<evidence type="ECO:0000313" key="3">
    <source>
        <dbReference type="Proteomes" id="UP000253790"/>
    </source>
</evidence>
<keyword evidence="3" id="KW-1185">Reference proteome</keyword>
<dbReference type="KEGG" id="orn:DV701_11485"/>
<evidence type="ECO:0000256" key="1">
    <source>
        <dbReference type="SAM" id="Phobius"/>
    </source>
</evidence>
<feature type="transmembrane region" description="Helical" evidence="1">
    <location>
        <begin position="30"/>
        <end position="52"/>
    </location>
</feature>
<dbReference type="Proteomes" id="UP000253790">
    <property type="component" value="Chromosome"/>
</dbReference>
<gene>
    <name evidence="2" type="ORF">DV701_11485</name>
</gene>
<dbReference type="AlphaFoldDB" id="A0A345NNQ1"/>
<accession>A0A345NNQ1</accession>
<sequence length="201" mass="21306">MFRVLELLALLAPVLAGALLLRYRRRSRAAFTWGMVGCLLAALASGVSMVAVRTSVMSSYRTGGDAMDVLAQLGWWAWLRFALLVLAAVLLIVAALVDRGGDPRPVGWIAGGLLAGLLGVAVRGVEVPVPDHEGLGVVLVMMKETLEAALLGLSVLLLAVAAVAHRPPAHADDAGRAEPTELARRAGVAAWRLYTDTRRTR</sequence>
<dbReference type="EMBL" id="CP031229">
    <property type="protein sequence ID" value="AXH96659.1"/>
    <property type="molecule type" value="Genomic_DNA"/>
</dbReference>
<reference evidence="2 3" key="1">
    <citation type="submission" date="2018-07" db="EMBL/GenBank/DDBJ databases">
        <title>Complete genome sequencing of Ornithinimicrobium sp. AMA3305.</title>
        <authorList>
            <person name="Bae J.-W."/>
        </authorList>
    </citation>
    <scope>NUCLEOTIDE SEQUENCE [LARGE SCALE GENOMIC DNA]</scope>
    <source>
        <strain evidence="2 3">AMA3305</strain>
    </source>
</reference>
<feature type="transmembrane region" description="Helical" evidence="1">
    <location>
        <begin position="106"/>
        <end position="125"/>
    </location>
</feature>
<dbReference type="OrthoDB" id="9902585at2"/>
<protein>
    <submittedName>
        <fullName evidence="2">Uncharacterized protein</fullName>
    </submittedName>
</protein>
<feature type="transmembrane region" description="Helical" evidence="1">
    <location>
        <begin position="6"/>
        <end position="23"/>
    </location>
</feature>
<evidence type="ECO:0000313" key="2">
    <source>
        <dbReference type="EMBL" id="AXH96659.1"/>
    </source>
</evidence>
<feature type="transmembrane region" description="Helical" evidence="1">
    <location>
        <begin position="75"/>
        <end position="97"/>
    </location>
</feature>
<keyword evidence="1" id="KW-0472">Membrane</keyword>
<name>A0A345NNQ1_9MICO</name>
<feature type="transmembrane region" description="Helical" evidence="1">
    <location>
        <begin position="145"/>
        <end position="164"/>
    </location>
</feature>